<accession>A0AAW8TZ11</accession>
<evidence type="ECO:0008006" key="3">
    <source>
        <dbReference type="Google" id="ProtNLM"/>
    </source>
</evidence>
<dbReference type="GeneID" id="78364153"/>
<proteinExistence type="predicted"/>
<dbReference type="RefSeq" id="WP_010752850.1">
    <property type="nucleotide sequence ID" value="NZ_CABJBY010000002.1"/>
</dbReference>
<comment type="caution">
    <text evidence="1">The sequence shown here is derived from an EMBL/GenBank/DDBJ whole genome shotgun (WGS) entry which is preliminary data.</text>
</comment>
<dbReference type="AlphaFoldDB" id="A0AAW8TZ11"/>
<evidence type="ECO:0000313" key="2">
    <source>
        <dbReference type="Proteomes" id="UP001256711"/>
    </source>
</evidence>
<organism evidence="1 2">
    <name type="scientific">Enterococcus asini</name>
    <dbReference type="NCBI Taxonomy" id="57732"/>
    <lineage>
        <taxon>Bacteria</taxon>
        <taxon>Bacillati</taxon>
        <taxon>Bacillota</taxon>
        <taxon>Bacilli</taxon>
        <taxon>Lactobacillales</taxon>
        <taxon>Enterococcaceae</taxon>
        <taxon>Enterococcus</taxon>
    </lineage>
</organism>
<sequence length="78" mass="8756">MATFGKFDATIVPSDIGQKFKPETHVKFLVFGKPQTGTITKQLQNSAVVELDETPENQSLMVQYNGVLIINYKKLQKL</sequence>
<dbReference type="Proteomes" id="UP001256711">
    <property type="component" value="Unassembled WGS sequence"/>
</dbReference>
<reference evidence="1" key="1">
    <citation type="submission" date="2023-03" db="EMBL/GenBank/DDBJ databases">
        <authorList>
            <person name="Shen W."/>
            <person name="Cai J."/>
        </authorList>
    </citation>
    <scope>NUCLEOTIDE SEQUENCE</scope>
    <source>
        <strain evidence="1">B226-2</strain>
    </source>
</reference>
<dbReference type="EMBL" id="JARQBJ010000002">
    <property type="protein sequence ID" value="MDT2809652.1"/>
    <property type="molecule type" value="Genomic_DNA"/>
</dbReference>
<evidence type="ECO:0000313" key="1">
    <source>
        <dbReference type="EMBL" id="MDT2809652.1"/>
    </source>
</evidence>
<protein>
    <recommendedName>
        <fullName evidence="3">DUF2577 domain-containing protein</fullName>
    </recommendedName>
</protein>
<gene>
    <name evidence="1" type="ORF">P7H43_04085</name>
</gene>
<name>A0AAW8TZ11_9ENTE</name>